<dbReference type="Pfam" id="PF17866">
    <property type="entry name" value="AAA_lid_6"/>
    <property type="match status" value="2"/>
</dbReference>
<dbReference type="Gene3D" id="1.10.8.60">
    <property type="match status" value="2"/>
</dbReference>
<comment type="caution">
    <text evidence="6">The sequence shown here is derived from an EMBL/GenBank/DDBJ whole genome shotgun (WGS) entry which is preliminary data.</text>
</comment>
<dbReference type="Gene3D" id="3.40.50.300">
    <property type="entry name" value="P-loop containing nucleotide triphosphate hydrolases"/>
    <property type="match status" value="2"/>
</dbReference>
<evidence type="ECO:0000313" key="7">
    <source>
        <dbReference type="Proteomes" id="UP001208017"/>
    </source>
</evidence>
<dbReference type="PANTHER" id="PTHR43392:SF2">
    <property type="entry name" value="AAA-TYPE ATPASE FAMILY PROTEIN _ ANKYRIN REPEAT FAMILY PROTEIN"/>
    <property type="match status" value="1"/>
</dbReference>
<accession>A0ABT3X060</accession>
<sequence>MQPVKIALDARQWMTVLREVAQAAGRPLVLRVDAEAGTVSVRDEEEESGYRVTLTGKAVGQPGPAVCCAVSAEKLMPMVKAFSKAEGNLLLVVSRVTMLFKHGKKQVLLPNRVVEEPAPFGAVHTLGGSPAFDPELAVRFAVHDPVRVAAALRQEAEWTLKVEVGQGLVRIGSAEFATATRRTGVLLWPREAFCRRLQQFPAGCRVNVEVTGQAGVQLSSSSDGIVREAFVKPFPATSLYLSKALPAPKEKAHDPAPSAWTNGERRIEKGDVRLDGMRRPPRDTEDRHGGEDAAAWKQQPYRIGEKDATVPTGKGHEHSNGQGDGQGSSQGSGRGSSQGLEHRHGVGDGLGFGRSIAEETSEEAPNATALERLEELPGLAQVKKQIRDIAQFACFEKERLQVLGVEQPMPTMHMAFLGNPGTGKTMVARMIGKIFKEMGLITKGHVVEVDRQMLVGAYMGHTEANLSKYVKRALGGILFIDEAYTLYKKDSGKDFGLTAINGLVKSMEDHRDRLIVIVAGYRRPMEEFFGYNPGLRERIPFHLDFPDYDEGELATIASYLAAKDHYELTDGAKAALLRRVLRTKIDETFGNARTVRNLLDKAKIAHAVRLADLPAQERESEAYTRLTANDFPPEDSADADTLEGVLAELDGLVGLGDVKQLVRQMVDVLRLEKLRFEHGLENQPLTFHMAFTGNPGTGKTTVARLIGRLLRVLDYLPKGQFVEASRKDLIAGYVGQTTLRTADKIKEALGGVLFVDEAYALARRGQEGFGAEALATLIKEMEDKKGLITVILAGYTKEMEGLFQVNPGLRSRVRFHLHFPDYSATDLVEIVKRKAAAERYTITAAAEEKLWRLFLQASVGAGADFGNGRLAEQVLERAKIRLSAKIGQMESVGREELMTLTDEEFEWES</sequence>
<dbReference type="PRINTS" id="PR00819">
    <property type="entry name" value="CBXCFQXSUPER"/>
</dbReference>
<dbReference type="PANTHER" id="PTHR43392">
    <property type="entry name" value="AAA-TYPE ATPASE FAMILY PROTEIN / ANKYRIN REPEAT FAMILY PROTEIN"/>
    <property type="match status" value="1"/>
</dbReference>
<dbReference type="InterPro" id="IPR000641">
    <property type="entry name" value="CbxX/CfxQ"/>
</dbReference>
<feature type="domain" description="AAA+ ATPase" evidence="5">
    <location>
        <begin position="410"/>
        <end position="545"/>
    </location>
</feature>
<evidence type="ECO:0000256" key="1">
    <source>
        <dbReference type="ARBA" id="ARBA00010378"/>
    </source>
</evidence>
<protein>
    <submittedName>
        <fullName evidence="6">AAA family ATPase</fullName>
    </submittedName>
</protein>
<evidence type="ECO:0000256" key="3">
    <source>
        <dbReference type="ARBA" id="ARBA00022840"/>
    </source>
</evidence>
<dbReference type="InterPro" id="IPR027417">
    <property type="entry name" value="P-loop_NTPase"/>
</dbReference>
<dbReference type="EMBL" id="JAPMLT010000002">
    <property type="protein sequence ID" value="MCX7569363.1"/>
    <property type="molecule type" value="Genomic_DNA"/>
</dbReference>
<evidence type="ECO:0000256" key="4">
    <source>
        <dbReference type="SAM" id="MobiDB-lite"/>
    </source>
</evidence>
<feature type="domain" description="AAA+ ATPase" evidence="5">
    <location>
        <begin position="685"/>
        <end position="823"/>
    </location>
</feature>
<dbReference type="InterPro" id="IPR050773">
    <property type="entry name" value="CbxX/CfxQ_RuBisCO_ESX"/>
</dbReference>
<keyword evidence="3" id="KW-0067">ATP-binding</keyword>
<feature type="region of interest" description="Disordered" evidence="4">
    <location>
        <begin position="247"/>
        <end position="353"/>
    </location>
</feature>
<gene>
    <name evidence="6" type="ORF">OS242_05270</name>
</gene>
<dbReference type="SMART" id="SM00382">
    <property type="entry name" value="AAA"/>
    <property type="match status" value="2"/>
</dbReference>
<comment type="similarity">
    <text evidence="1">Belongs to the CbxX/CfxQ family.</text>
</comment>
<evidence type="ECO:0000256" key="2">
    <source>
        <dbReference type="ARBA" id="ARBA00022741"/>
    </source>
</evidence>
<dbReference type="CDD" id="cd00009">
    <property type="entry name" value="AAA"/>
    <property type="match status" value="2"/>
</dbReference>
<proteinExistence type="inferred from homology"/>
<dbReference type="SUPFAM" id="SSF52540">
    <property type="entry name" value="P-loop containing nucleoside triphosphate hydrolases"/>
    <property type="match status" value="2"/>
</dbReference>
<dbReference type="InterPro" id="IPR041627">
    <property type="entry name" value="AAA_lid_6"/>
</dbReference>
<organism evidence="6 7">
    <name type="scientific">Tumebacillus lacus</name>
    <dbReference type="NCBI Taxonomy" id="2995335"/>
    <lineage>
        <taxon>Bacteria</taxon>
        <taxon>Bacillati</taxon>
        <taxon>Bacillota</taxon>
        <taxon>Bacilli</taxon>
        <taxon>Bacillales</taxon>
        <taxon>Alicyclobacillaceae</taxon>
        <taxon>Tumebacillus</taxon>
    </lineage>
</organism>
<dbReference type="Pfam" id="PF00004">
    <property type="entry name" value="AAA"/>
    <property type="match status" value="2"/>
</dbReference>
<dbReference type="InterPro" id="IPR003959">
    <property type="entry name" value="ATPase_AAA_core"/>
</dbReference>
<dbReference type="Proteomes" id="UP001208017">
    <property type="component" value="Unassembled WGS sequence"/>
</dbReference>
<feature type="compositionally biased region" description="Gly residues" evidence="4">
    <location>
        <begin position="322"/>
        <end position="336"/>
    </location>
</feature>
<keyword evidence="7" id="KW-1185">Reference proteome</keyword>
<dbReference type="RefSeq" id="WP_267150608.1">
    <property type="nucleotide sequence ID" value="NZ_JAPMLT010000002.1"/>
</dbReference>
<reference evidence="6 7" key="1">
    <citation type="submission" date="2022-11" db="EMBL/GenBank/DDBJ databases">
        <title>Study of microbial diversity in lake waters.</title>
        <authorList>
            <person name="Zhang J."/>
        </authorList>
    </citation>
    <scope>NUCLEOTIDE SEQUENCE [LARGE SCALE GENOMIC DNA]</scope>
    <source>
        <strain evidence="6 7">DT12</strain>
    </source>
</reference>
<name>A0ABT3X060_9BACL</name>
<feature type="compositionally biased region" description="Basic and acidic residues" evidence="4">
    <location>
        <begin position="303"/>
        <end position="319"/>
    </location>
</feature>
<dbReference type="InterPro" id="IPR003593">
    <property type="entry name" value="AAA+_ATPase"/>
</dbReference>
<evidence type="ECO:0000313" key="6">
    <source>
        <dbReference type="EMBL" id="MCX7569363.1"/>
    </source>
</evidence>
<feature type="compositionally biased region" description="Basic and acidic residues" evidence="4">
    <location>
        <begin position="263"/>
        <end position="291"/>
    </location>
</feature>
<evidence type="ECO:0000259" key="5">
    <source>
        <dbReference type="SMART" id="SM00382"/>
    </source>
</evidence>
<keyword evidence="2" id="KW-0547">Nucleotide-binding</keyword>